<dbReference type="KEGG" id="pgin:FRZ67_00380"/>
<sequence length="248" mass="29204">MSWSNPAGILFIIQLMRYLLLLILLTQFYACNSGSETYLLRDSVTHKYLSIIDTSGQYDTSEINYKILRAYISNDTTFFHQLQQDIDKNSSRERANWDLWDSDIPLPKLQNLNVDEAYRFIFSIVASPSYDVVTITKQQDMIMLYYTHFNRDDINYTPPKVAKSDSTILQINQWDELTSKLYNADFWGLKKENNRRGTDGSDLTVIGYRKGINGLPEKYNYVHRFWSSTLDNAFFYVYFKLLDKKYKP</sequence>
<evidence type="ECO:0000313" key="2">
    <source>
        <dbReference type="EMBL" id="QEC65831.1"/>
    </source>
</evidence>
<organism evidence="2 3">
    <name type="scientific">Panacibacter ginsenosidivorans</name>
    <dbReference type="NCBI Taxonomy" id="1813871"/>
    <lineage>
        <taxon>Bacteria</taxon>
        <taxon>Pseudomonadati</taxon>
        <taxon>Bacteroidota</taxon>
        <taxon>Chitinophagia</taxon>
        <taxon>Chitinophagales</taxon>
        <taxon>Chitinophagaceae</taxon>
        <taxon>Panacibacter</taxon>
    </lineage>
</organism>
<keyword evidence="1" id="KW-1133">Transmembrane helix</keyword>
<keyword evidence="1" id="KW-0472">Membrane</keyword>
<protein>
    <submittedName>
        <fullName evidence="2">Uncharacterized protein</fullName>
    </submittedName>
</protein>
<gene>
    <name evidence="2" type="ORF">FRZ67_00380</name>
</gene>
<dbReference type="EMBL" id="CP042435">
    <property type="protein sequence ID" value="QEC65831.1"/>
    <property type="molecule type" value="Genomic_DNA"/>
</dbReference>
<dbReference type="OrthoDB" id="678460at2"/>
<keyword evidence="3" id="KW-1185">Reference proteome</keyword>
<evidence type="ECO:0000256" key="1">
    <source>
        <dbReference type="SAM" id="Phobius"/>
    </source>
</evidence>
<keyword evidence="1" id="KW-0812">Transmembrane</keyword>
<accession>A0A5B8V536</accession>
<proteinExistence type="predicted"/>
<evidence type="ECO:0000313" key="3">
    <source>
        <dbReference type="Proteomes" id="UP000321533"/>
    </source>
</evidence>
<dbReference type="Proteomes" id="UP000321533">
    <property type="component" value="Chromosome"/>
</dbReference>
<dbReference type="AlphaFoldDB" id="A0A5B8V536"/>
<dbReference type="RefSeq" id="WP_147187631.1">
    <property type="nucleotide sequence ID" value="NZ_CP042435.1"/>
</dbReference>
<name>A0A5B8V536_9BACT</name>
<feature type="transmembrane region" description="Helical" evidence="1">
    <location>
        <begin position="7"/>
        <end position="30"/>
    </location>
</feature>
<reference evidence="2 3" key="1">
    <citation type="journal article" date="2016" name="Int. J. Syst. Evol. Microbiol.">
        <title>Panacibacter ginsenosidivorans gen. nov., sp. nov., with ginsenoside converting activity isolated from soil of a ginseng field.</title>
        <authorList>
            <person name="Siddiqi M.Z."/>
            <person name="Muhammad Shafi S."/>
            <person name="Choi K.D."/>
            <person name="Im W.T."/>
        </authorList>
    </citation>
    <scope>NUCLEOTIDE SEQUENCE [LARGE SCALE GENOMIC DNA]</scope>
    <source>
        <strain evidence="2 3">Gsoil1550</strain>
    </source>
</reference>